<evidence type="ECO:0000256" key="3">
    <source>
        <dbReference type="ARBA" id="ARBA00022737"/>
    </source>
</evidence>
<dbReference type="SUPFAM" id="SSF57196">
    <property type="entry name" value="EGF/Laminin"/>
    <property type="match status" value="1"/>
</dbReference>
<proteinExistence type="predicted"/>
<dbReference type="InterPro" id="IPR000152">
    <property type="entry name" value="EGF-type_Asp/Asn_hydroxyl_site"/>
</dbReference>
<dbReference type="PROSITE" id="PS50026">
    <property type="entry name" value="EGF_3"/>
    <property type="match status" value="1"/>
</dbReference>
<evidence type="ECO:0000256" key="1">
    <source>
        <dbReference type="ARBA" id="ARBA00022536"/>
    </source>
</evidence>
<keyword evidence="2" id="KW-0732">Signal</keyword>
<dbReference type="InterPro" id="IPR036772">
    <property type="entry name" value="SRCR-like_dom_sf"/>
</dbReference>
<dbReference type="PANTHER" id="PTHR48071">
    <property type="entry name" value="SRCR DOMAIN-CONTAINING PROTEIN"/>
    <property type="match status" value="1"/>
</dbReference>
<dbReference type="InterPro" id="IPR018097">
    <property type="entry name" value="EGF_Ca-bd_CS"/>
</dbReference>
<keyword evidence="1 6" id="KW-0245">EGF-like domain</keyword>
<dbReference type="Pfam" id="PF00530">
    <property type="entry name" value="SRCR"/>
    <property type="match status" value="1"/>
</dbReference>
<evidence type="ECO:0000256" key="7">
    <source>
        <dbReference type="PROSITE-ProRule" id="PRU00196"/>
    </source>
</evidence>
<evidence type="ECO:0000256" key="4">
    <source>
        <dbReference type="ARBA" id="ARBA00023157"/>
    </source>
</evidence>
<dbReference type="SMART" id="SM00179">
    <property type="entry name" value="EGF_CA"/>
    <property type="match status" value="1"/>
</dbReference>
<evidence type="ECO:0000313" key="8">
    <source>
        <dbReference type="EMBL" id="CAB3991678.1"/>
    </source>
</evidence>
<evidence type="ECO:0000256" key="6">
    <source>
        <dbReference type="PROSITE-ProRule" id="PRU00076"/>
    </source>
</evidence>
<dbReference type="PANTHER" id="PTHR48071:SF18">
    <property type="entry name" value="DELETED IN MALIGNANT BRAIN TUMORS 1 PROTEIN-RELATED"/>
    <property type="match status" value="1"/>
</dbReference>
<evidence type="ECO:0000313" key="9">
    <source>
        <dbReference type="Proteomes" id="UP001152795"/>
    </source>
</evidence>
<dbReference type="PROSITE" id="PS01186">
    <property type="entry name" value="EGF_2"/>
    <property type="match status" value="1"/>
</dbReference>
<feature type="disulfide bond" evidence="7">
    <location>
        <begin position="40"/>
        <end position="104"/>
    </location>
</feature>
<gene>
    <name evidence="8" type="ORF">PACLA_8A066999</name>
</gene>
<name>A0A7D9HRC8_PARCT</name>
<dbReference type="Proteomes" id="UP001152795">
    <property type="component" value="Unassembled WGS sequence"/>
</dbReference>
<dbReference type="GO" id="GO:0005509">
    <property type="term" value="F:calcium ion binding"/>
    <property type="evidence" value="ECO:0007669"/>
    <property type="project" value="InterPro"/>
</dbReference>
<evidence type="ECO:0000256" key="2">
    <source>
        <dbReference type="ARBA" id="ARBA00022729"/>
    </source>
</evidence>
<dbReference type="PRINTS" id="PR00258">
    <property type="entry name" value="SPERACTRCPTR"/>
</dbReference>
<keyword evidence="3" id="KW-0677">Repeat</keyword>
<dbReference type="PROSITE" id="PS50287">
    <property type="entry name" value="SRCR_2"/>
    <property type="match status" value="1"/>
</dbReference>
<sequence>MTTTNALTHDAIPLRLHGPSSANNTGRVEVFYREQWGTICDDSWDMNDAKVVCHQLGYKDGVRALPEGQVPSGSGTIWLNSVNCTGREQNLTSCSHKGWGNHNCSHLRNAGVECSSSDVDECSRGLDNCNKNAQCSNTVGSFSCRCNQGYGGNGVTCDGE</sequence>
<keyword evidence="4 7" id="KW-1015">Disulfide bond</keyword>
<dbReference type="SUPFAM" id="SSF56487">
    <property type="entry name" value="SRCR-like"/>
    <property type="match status" value="1"/>
</dbReference>
<dbReference type="Gene3D" id="3.10.250.10">
    <property type="entry name" value="SRCR-like domain"/>
    <property type="match status" value="1"/>
</dbReference>
<dbReference type="Gene3D" id="2.10.25.10">
    <property type="entry name" value="Laminin"/>
    <property type="match status" value="1"/>
</dbReference>
<keyword evidence="9" id="KW-1185">Reference proteome</keyword>
<dbReference type="CDD" id="cd00054">
    <property type="entry name" value="EGF_CA"/>
    <property type="match status" value="1"/>
</dbReference>
<dbReference type="EMBL" id="CACRXK020001899">
    <property type="protein sequence ID" value="CAB3991678.1"/>
    <property type="molecule type" value="Genomic_DNA"/>
</dbReference>
<keyword evidence="5" id="KW-0325">Glycoprotein</keyword>
<dbReference type="InterPro" id="IPR001190">
    <property type="entry name" value="SRCR"/>
</dbReference>
<dbReference type="OrthoDB" id="6516201at2759"/>
<dbReference type="InterPro" id="IPR049883">
    <property type="entry name" value="NOTCH1_EGF-like"/>
</dbReference>
<feature type="disulfide bond" evidence="7">
    <location>
        <begin position="53"/>
        <end position="114"/>
    </location>
</feature>
<dbReference type="InterPro" id="IPR001881">
    <property type="entry name" value="EGF-like_Ca-bd_dom"/>
</dbReference>
<protein>
    <submittedName>
        <fullName evidence="8">Deleted in malignant brain tumors 1, partial</fullName>
    </submittedName>
</protein>
<reference evidence="8" key="1">
    <citation type="submission" date="2020-04" db="EMBL/GenBank/DDBJ databases">
        <authorList>
            <person name="Alioto T."/>
            <person name="Alioto T."/>
            <person name="Gomez Garrido J."/>
        </authorList>
    </citation>
    <scope>NUCLEOTIDE SEQUENCE</scope>
    <source>
        <strain evidence="8">A484AB</strain>
    </source>
</reference>
<dbReference type="SMART" id="SM00181">
    <property type="entry name" value="EGF"/>
    <property type="match status" value="1"/>
</dbReference>
<evidence type="ECO:0000256" key="5">
    <source>
        <dbReference type="ARBA" id="ARBA00023180"/>
    </source>
</evidence>
<comment type="caution">
    <text evidence="8">The sequence shown here is derived from an EMBL/GenBank/DDBJ whole genome shotgun (WGS) entry which is preliminary data.</text>
</comment>
<dbReference type="GO" id="GO:0016020">
    <property type="term" value="C:membrane"/>
    <property type="evidence" value="ECO:0007669"/>
    <property type="project" value="InterPro"/>
</dbReference>
<dbReference type="FunFam" id="3.10.250.10:FF:000011">
    <property type="entry name" value="Scavenger receptor class A member 5"/>
    <property type="match status" value="1"/>
</dbReference>
<dbReference type="PROSITE" id="PS00010">
    <property type="entry name" value="ASX_HYDROXYL"/>
    <property type="match status" value="1"/>
</dbReference>
<dbReference type="FunFam" id="2.10.25.10:FF:000038">
    <property type="entry name" value="Fibrillin 2"/>
    <property type="match status" value="1"/>
</dbReference>
<dbReference type="InterPro" id="IPR000742">
    <property type="entry name" value="EGF"/>
</dbReference>
<dbReference type="AlphaFoldDB" id="A0A7D9HRC8"/>
<organism evidence="8 9">
    <name type="scientific">Paramuricea clavata</name>
    <name type="common">Red gorgonian</name>
    <name type="synonym">Violescent sea-whip</name>
    <dbReference type="NCBI Taxonomy" id="317549"/>
    <lineage>
        <taxon>Eukaryota</taxon>
        <taxon>Metazoa</taxon>
        <taxon>Cnidaria</taxon>
        <taxon>Anthozoa</taxon>
        <taxon>Octocorallia</taxon>
        <taxon>Malacalcyonacea</taxon>
        <taxon>Plexauridae</taxon>
        <taxon>Paramuricea</taxon>
    </lineage>
</organism>
<comment type="caution">
    <text evidence="6">Lacks conserved residue(s) required for the propagation of feature annotation.</text>
</comment>
<feature type="disulfide bond" evidence="7">
    <location>
        <begin position="84"/>
        <end position="94"/>
    </location>
</feature>
<dbReference type="Pfam" id="PF07645">
    <property type="entry name" value="EGF_CA"/>
    <property type="match status" value="1"/>
</dbReference>
<accession>A0A7D9HRC8</accession>
<dbReference type="PROSITE" id="PS01187">
    <property type="entry name" value="EGF_CA"/>
    <property type="match status" value="1"/>
</dbReference>
<dbReference type="SMART" id="SM00202">
    <property type="entry name" value="SR"/>
    <property type="match status" value="1"/>
</dbReference>